<dbReference type="AlphaFoldDB" id="A0AAV3UPR8"/>
<evidence type="ECO:0000313" key="2">
    <source>
        <dbReference type="Proteomes" id="UP001501729"/>
    </source>
</evidence>
<evidence type="ECO:0000313" key="1">
    <source>
        <dbReference type="EMBL" id="GAA5062360.1"/>
    </source>
</evidence>
<dbReference type="EMBL" id="BAABKX010000022">
    <property type="protein sequence ID" value="GAA5062360.1"/>
    <property type="molecule type" value="Genomic_DNA"/>
</dbReference>
<accession>A0AAV3UPR8</accession>
<name>A0AAV3UPR8_9EURY</name>
<organism evidence="1 2">
    <name type="scientific">Haladaptatus pallidirubidus</name>
    <dbReference type="NCBI Taxonomy" id="1008152"/>
    <lineage>
        <taxon>Archaea</taxon>
        <taxon>Methanobacteriati</taxon>
        <taxon>Methanobacteriota</taxon>
        <taxon>Stenosarchaea group</taxon>
        <taxon>Halobacteria</taxon>
        <taxon>Halobacteriales</taxon>
        <taxon>Haladaptataceae</taxon>
        <taxon>Haladaptatus</taxon>
    </lineage>
</organism>
<protein>
    <submittedName>
        <fullName evidence="1">Uncharacterized protein</fullName>
    </submittedName>
</protein>
<dbReference type="Proteomes" id="UP001501729">
    <property type="component" value="Unassembled WGS sequence"/>
</dbReference>
<comment type="caution">
    <text evidence="1">The sequence shown here is derived from an EMBL/GenBank/DDBJ whole genome shotgun (WGS) entry which is preliminary data.</text>
</comment>
<sequence length="100" mass="11130">MGSISGSVTTPELSESICVQIVTSPTQSIDLHNSAHFKEDSYVHVDMNKESGEKFVYVIERTKSSTVVAFPNTPGPYSNRIWSGSWFNMPNIYRLISISV</sequence>
<proteinExistence type="predicted"/>
<reference evidence="1 2" key="1">
    <citation type="journal article" date="2019" name="Int. J. Syst. Evol. Microbiol.">
        <title>The Global Catalogue of Microorganisms (GCM) 10K type strain sequencing project: providing services to taxonomists for standard genome sequencing and annotation.</title>
        <authorList>
            <consortium name="The Broad Institute Genomics Platform"/>
            <consortium name="The Broad Institute Genome Sequencing Center for Infectious Disease"/>
            <person name="Wu L."/>
            <person name="Ma J."/>
        </authorList>
    </citation>
    <scope>NUCLEOTIDE SEQUENCE [LARGE SCALE GENOMIC DNA]</scope>
    <source>
        <strain evidence="1 2">JCM 17504</strain>
    </source>
</reference>
<keyword evidence="2" id="KW-1185">Reference proteome</keyword>
<gene>
    <name evidence="1" type="ORF">GCM10025751_49630</name>
</gene>